<dbReference type="GO" id="GO:0008270">
    <property type="term" value="F:zinc ion binding"/>
    <property type="evidence" value="ECO:0007669"/>
    <property type="project" value="UniProtKB-KW"/>
</dbReference>
<reference evidence="10" key="1">
    <citation type="submission" date="2023-01" db="EMBL/GenBank/DDBJ databases">
        <title>Metagenome sequencing of chrysophaentin producing Chrysophaeum taylorii.</title>
        <authorList>
            <person name="Davison J."/>
            <person name="Bewley C."/>
        </authorList>
    </citation>
    <scope>NUCLEOTIDE SEQUENCE</scope>
    <source>
        <strain evidence="10">NIES-1699</strain>
    </source>
</reference>
<evidence type="ECO:0000313" key="11">
    <source>
        <dbReference type="Proteomes" id="UP001230188"/>
    </source>
</evidence>
<keyword evidence="3 9" id="KW-0699">rRNA-binding</keyword>
<dbReference type="FunFam" id="2.20.25.30:FF:000001">
    <property type="entry name" value="Ribosomal protein L37"/>
    <property type="match status" value="1"/>
</dbReference>
<dbReference type="EMBL" id="JAQMWT010000435">
    <property type="protein sequence ID" value="KAJ8601351.1"/>
    <property type="molecule type" value="Genomic_DNA"/>
</dbReference>
<dbReference type="InterPro" id="IPR001569">
    <property type="entry name" value="Ribosomal_eL37"/>
</dbReference>
<comment type="similarity">
    <text evidence="1 9">Belongs to the eukaryotic ribosomal protein eL37 family.</text>
</comment>
<keyword evidence="4" id="KW-0863">Zinc-finger</keyword>
<keyword evidence="8 9" id="KW-0687">Ribonucleoprotein</keyword>
<sequence length="93" mass="10720">MTKGTSSFGKRHSKTHTACRRCGKISFHIQKKICSSCGYPAAKMRRFNWSNKALRRRTQGTGRMRHMKTLSRRFKNGFREGTVARPKTRATEA</sequence>
<proteinExistence type="inferred from homology"/>
<organism evidence="10 11">
    <name type="scientific">Chrysophaeum taylorii</name>
    <dbReference type="NCBI Taxonomy" id="2483200"/>
    <lineage>
        <taxon>Eukaryota</taxon>
        <taxon>Sar</taxon>
        <taxon>Stramenopiles</taxon>
        <taxon>Ochrophyta</taxon>
        <taxon>Pelagophyceae</taxon>
        <taxon>Pelagomonadales</taxon>
        <taxon>Pelagomonadaceae</taxon>
        <taxon>Chrysophaeum</taxon>
    </lineage>
</organism>
<keyword evidence="11" id="KW-1185">Reference proteome</keyword>
<dbReference type="NCBIfam" id="NF003214">
    <property type="entry name" value="PRK04179.1"/>
    <property type="match status" value="1"/>
</dbReference>
<dbReference type="GO" id="GO:0019843">
    <property type="term" value="F:rRNA binding"/>
    <property type="evidence" value="ECO:0007669"/>
    <property type="project" value="UniProtKB-KW"/>
</dbReference>
<evidence type="ECO:0000256" key="7">
    <source>
        <dbReference type="ARBA" id="ARBA00022980"/>
    </source>
</evidence>
<dbReference type="PANTHER" id="PTHR10768">
    <property type="entry name" value="60S RIBOSOMAL PROTEIN L37"/>
    <property type="match status" value="1"/>
</dbReference>
<dbReference type="Pfam" id="PF01907">
    <property type="entry name" value="Ribosomal_L37e"/>
    <property type="match status" value="1"/>
</dbReference>
<name>A0AAD7XK62_9STRA</name>
<comment type="function">
    <text evidence="9">Component of the large ribosomal subunit. The ribosome is a large ribonucleoprotein complex responsible for the synthesis of proteins in the cell.</text>
</comment>
<gene>
    <name evidence="10" type="ORF">CTAYLR_004987</name>
</gene>
<dbReference type="PROSITE" id="PS01077">
    <property type="entry name" value="RIBOSOMAL_L37E"/>
    <property type="match status" value="1"/>
</dbReference>
<keyword evidence="6 9" id="KW-0694">RNA-binding</keyword>
<dbReference type="GO" id="GO:0006412">
    <property type="term" value="P:translation"/>
    <property type="evidence" value="ECO:0007669"/>
    <property type="project" value="InterPro"/>
</dbReference>
<evidence type="ECO:0000256" key="2">
    <source>
        <dbReference type="ARBA" id="ARBA00022723"/>
    </source>
</evidence>
<evidence type="ECO:0000256" key="5">
    <source>
        <dbReference type="ARBA" id="ARBA00022833"/>
    </source>
</evidence>
<keyword evidence="7 9" id="KW-0689">Ribosomal protein</keyword>
<dbReference type="InterPro" id="IPR011331">
    <property type="entry name" value="Ribosomal_eL37/eL43"/>
</dbReference>
<evidence type="ECO:0000256" key="1">
    <source>
        <dbReference type="ARBA" id="ARBA00009805"/>
    </source>
</evidence>
<dbReference type="Proteomes" id="UP001230188">
    <property type="component" value="Unassembled WGS sequence"/>
</dbReference>
<protein>
    <recommendedName>
        <fullName evidence="9">Ribosomal protein L37</fullName>
    </recommendedName>
</protein>
<dbReference type="GO" id="GO:0003735">
    <property type="term" value="F:structural constituent of ribosome"/>
    <property type="evidence" value="ECO:0007669"/>
    <property type="project" value="InterPro"/>
</dbReference>
<evidence type="ECO:0000313" key="10">
    <source>
        <dbReference type="EMBL" id="KAJ8601351.1"/>
    </source>
</evidence>
<evidence type="ECO:0000256" key="8">
    <source>
        <dbReference type="ARBA" id="ARBA00023274"/>
    </source>
</evidence>
<keyword evidence="5 9" id="KW-0862">Zinc</keyword>
<dbReference type="HAMAP" id="MF_00547">
    <property type="entry name" value="Ribosomal_eL37"/>
    <property type="match status" value="1"/>
</dbReference>
<dbReference type="PANTHER" id="PTHR10768:SF0">
    <property type="entry name" value="RIBOSOMAL PROTEIN L37"/>
    <property type="match status" value="1"/>
</dbReference>
<evidence type="ECO:0000256" key="9">
    <source>
        <dbReference type="RuleBase" id="RU000576"/>
    </source>
</evidence>
<dbReference type="InterPro" id="IPR011332">
    <property type="entry name" value="Ribosomal_zn-bd"/>
</dbReference>
<accession>A0AAD7XK62</accession>
<comment type="caution">
    <text evidence="10">The sequence shown here is derived from an EMBL/GenBank/DDBJ whole genome shotgun (WGS) entry which is preliminary data.</text>
</comment>
<keyword evidence="2 9" id="KW-0479">Metal-binding</keyword>
<dbReference type="AlphaFoldDB" id="A0AAD7XK62"/>
<evidence type="ECO:0000256" key="3">
    <source>
        <dbReference type="ARBA" id="ARBA00022730"/>
    </source>
</evidence>
<dbReference type="GO" id="GO:0022625">
    <property type="term" value="C:cytosolic large ribosomal subunit"/>
    <property type="evidence" value="ECO:0007669"/>
    <property type="project" value="TreeGrafter"/>
</dbReference>
<evidence type="ECO:0000256" key="6">
    <source>
        <dbReference type="ARBA" id="ARBA00022884"/>
    </source>
</evidence>
<evidence type="ECO:0000256" key="4">
    <source>
        <dbReference type="ARBA" id="ARBA00022771"/>
    </source>
</evidence>
<dbReference type="InterPro" id="IPR018267">
    <property type="entry name" value="Ribosomal_eL37_CS"/>
</dbReference>
<dbReference type="Gene3D" id="2.20.25.30">
    <property type="match status" value="1"/>
</dbReference>
<dbReference type="SUPFAM" id="SSF57829">
    <property type="entry name" value="Zn-binding ribosomal proteins"/>
    <property type="match status" value="1"/>
</dbReference>